<dbReference type="SUPFAM" id="SSF55073">
    <property type="entry name" value="Nucleotide cyclase"/>
    <property type="match status" value="1"/>
</dbReference>
<dbReference type="InterPro" id="IPR029787">
    <property type="entry name" value="Nucleotide_cyclase"/>
</dbReference>
<accession>A0A147K7D4</accession>
<dbReference type="InterPro" id="IPR003018">
    <property type="entry name" value="GAF"/>
</dbReference>
<dbReference type="GO" id="GO:0052621">
    <property type="term" value="F:diguanylate cyclase activity"/>
    <property type="evidence" value="ECO:0007669"/>
    <property type="project" value="TreeGrafter"/>
</dbReference>
<proteinExistence type="predicted"/>
<dbReference type="NCBIfam" id="TIGR00254">
    <property type="entry name" value="GGDEF"/>
    <property type="match status" value="1"/>
</dbReference>
<dbReference type="Pfam" id="PF00990">
    <property type="entry name" value="GGDEF"/>
    <property type="match status" value="1"/>
</dbReference>
<name>A0A147K7D4_9BACI</name>
<dbReference type="SMART" id="SM00267">
    <property type="entry name" value="GGDEF"/>
    <property type="match status" value="1"/>
</dbReference>
<dbReference type="PROSITE" id="PS50887">
    <property type="entry name" value="GGDEF"/>
    <property type="match status" value="1"/>
</dbReference>
<dbReference type="Gene3D" id="3.30.450.40">
    <property type="match status" value="1"/>
</dbReference>
<sequence>MFGYILLVFLVSYFPIVINQTPIVNIQWVTIAAFLQFGLYFEILLTQMAVLFMLVRLNLGKGDSYRFPMNSLMFFFISLCSGLVYFAVGGNTSDMQFSSLIGPIIIYQISLFLFNELFLVVAQWYTGRKRKLFGEDVVWDIIGSLVSLPLGLSLYYLIQEIGSGAFLLLGVPFVCVSYLLTMYKSSEDVNKILQKAADIGHDLTERLRVEEVLSTFITRIVETIPGAEAYIYDVKQGEFLLLEFSSDATRLPRAIQHENSWEIFKQVSESKSPMLVKNNEIKDHELKKENWKNLMVVPIIRSQKVEGILLLTTYKRSGFKKYEVMIADILASYLGVAIQNARNYEKTKRNSERCGLTGLYNFRFFENFIELEMALLKDGKRQNLSLILLDIDHFKQINDTYGHQAGNEILIDLSRRLQNFIGKKGTVARFGGEEFVVLLPDFEKNEAVELAEQFRLSLESEPFPVHDTMVAPLNDRVYITASFGVSSAFLDSDDETALVRNADRALYVGAKQKGRNKVASYSRG</sequence>
<keyword evidence="1" id="KW-0812">Transmembrane</keyword>
<dbReference type="InterPro" id="IPR029016">
    <property type="entry name" value="GAF-like_dom_sf"/>
</dbReference>
<dbReference type="PATRIC" id="fig|1150625.3.peg.2321"/>
<dbReference type="GO" id="GO:0005886">
    <property type="term" value="C:plasma membrane"/>
    <property type="evidence" value="ECO:0007669"/>
    <property type="project" value="TreeGrafter"/>
</dbReference>
<dbReference type="SUPFAM" id="SSF55781">
    <property type="entry name" value="GAF domain-like"/>
    <property type="match status" value="1"/>
</dbReference>
<dbReference type="PANTHER" id="PTHR45138">
    <property type="entry name" value="REGULATORY COMPONENTS OF SENSORY TRANSDUCTION SYSTEM"/>
    <property type="match status" value="1"/>
</dbReference>
<evidence type="ECO:0000313" key="4">
    <source>
        <dbReference type="Proteomes" id="UP000074108"/>
    </source>
</evidence>
<feature type="transmembrane region" description="Helical" evidence="1">
    <location>
        <begin position="100"/>
        <end position="125"/>
    </location>
</feature>
<feature type="transmembrane region" description="Helical" evidence="1">
    <location>
        <begin position="137"/>
        <end position="158"/>
    </location>
</feature>
<dbReference type="InterPro" id="IPR043128">
    <property type="entry name" value="Rev_trsase/Diguanyl_cyclase"/>
</dbReference>
<feature type="domain" description="GGDEF" evidence="2">
    <location>
        <begin position="382"/>
        <end position="523"/>
    </location>
</feature>
<feature type="transmembrane region" description="Helical" evidence="1">
    <location>
        <begin position="29"/>
        <end position="55"/>
    </location>
</feature>
<reference evidence="3 4" key="1">
    <citation type="journal article" date="2016" name="Front. Microbiol.">
        <title>Microevolution Analysis of Bacillus coahuilensis Unveils Differences in Phosphorus Acquisition Strategies and Their Regulation.</title>
        <authorList>
            <person name="Gomez-Lunar Z."/>
            <person name="Hernandez-Gonzalez I."/>
            <person name="Rodriguez-Torres M.D."/>
            <person name="Souza V."/>
            <person name="Olmedo-Alvarez G."/>
        </authorList>
    </citation>
    <scope>NUCLEOTIDE SEQUENCE [LARGE SCALE GENOMIC DNA]</scope>
    <source>
        <strain evidence="4">p1.1.43</strain>
    </source>
</reference>
<organism evidence="3 4">
    <name type="scientific">Bacillus coahuilensis p1.1.43</name>
    <dbReference type="NCBI Taxonomy" id="1150625"/>
    <lineage>
        <taxon>Bacteria</taxon>
        <taxon>Bacillati</taxon>
        <taxon>Bacillota</taxon>
        <taxon>Bacilli</taxon>
        <taxon>Bacillales</taxon>
        <taxon>Bacillaceae</taxon>
        <taxon>Bacillus</taxon>
    </lineage>
</organism>
<keyword evidence="1" id="KW-1133">Transmembrane helix</keyword>
<dbReference type="STRING" id="1150625.Q75_10915"/>
<keyword evidence="1" id="KW-0472">Membrane</keyword>
<dbReference type="Gene3D" id="3.30.70.270">
    <property type="match status" value="1"/>
</dbReference>
<dbReference type="FunFam" id="3.30.70.270:FF:000001">
    <property type="entry name" value="Diguanylate cyclase domain protein"/>
    <property type="match status" value="1"/>
</dbReference>
<dbReference type="InterPro" id="IPR050469">
    <property type="entry name" value="Diguanylate_Cyclase"/>
</dbReference>
<evidence type="ECO:0000256" key="1">
    <source>
        <dbReference type="SAM" id="Phobius"/>
    </source>
</evidence>
<dbReference type="InterPro" id="IPR000160">
    <property type="entry name" value="GGDEF_dom"/>
</dbReference>
<feature type="transmembrane region" description="Helical" evidence="1">
    <location>
        <begin position="164"/>
        <end position="183"/>
    </location>
</feature>
<feature type="transmembrane region" description="Helical" evidence="1">
    <location>
        <begin position="67"/>
        <end position="88"/>
    </location>
</feature>
<dbReference type="PANTHER" id="PTHR45138:SF9">
    <property type="entry name" value="DIGUANYLATE CYCLASE DGCM-RELATED"/>
    <property type="match status" value="1"/>
</dbReference>
<comment type="caution">
    <text evidence="3">The sequence shown here is derived from an EMBL/GenBank/DDBJ whole genome shotgun (WGS) entry which is preliminary data.</text>
</comment>
<dbReference type="AlphaFoldDB" id="A0A147K7D4"/>
<dbReference type="Proteomes" id="UP000074108">
    <property type="component" value="Unassembled WGS sequence"/>
</dbReference>
<dbReference type="GO" id="GO:1902201">
    <property type="term" value="P:negative regulation of bacterial-type flagellum-dependent cell motility"/>
    <property type="evidence" value="ECO:0007669"/>
    <property type="project" value="TreeGrafter"/>
</dbReference>
<evidence type="ECO:0000313" key="3">
    <source>
        <dbReference type="EMBL" id="KUP05932.1"/>
    </source>
</evidence>
<dbReference type="Pfam" id="PF13185">
    <property type="entry name" value="GAF_2"/>
    <property type="match status" value="1"/>
</dbReference>
<dbReference type="GO" id="GO:0043709">
    <property type="term" value="P:cell adhesion involved in single-species biofilm formation"/>
    <property type="evidence" value="ECO:0007669"/>
    <property type="project" value="TreeGrafter"/>
</dbReference>
<dbReference type="EMBL" id="LDYG01000032">
    <property type="protein sequence ID" value="KUP05932.1"/>
    <property type="molecule type" value="Genomic_DNA"/>
</dbReference>
<evidence type="ECO:0000259" key="2">
    <source>
        <dbReference type="PROSITE" id="PS50887"/>
    </source>
</evidence>
<gene>
    <name evidence="3" type="ORF">Q75_10915</name>
</gene>
<keyword evidence="4" id="KW-1185">Reference proteome</keyword>
<protein>
    <recommendedName>
        <fullName evidence="2">GGDEF domain-containing protein</fullName>
    </recommendedName>
</protein>
<dbReference type="CDD" id="cd01949">
    <property type="entry name" value="GGDEF"/>
    <property type="match status" value="1"/>
</dbReference>